<dbReference type="InterPro" id="IPR053135">
    <property type="entry name" value="AKR2_Oxidoreductase"/>
</dbReference>
<dbReference type="Gene3D" id="3.20.20.100">
    <property type="entry name" value="NADP-dependent oxidoreductase domain"/>
    <property type="match status" value="1"/>
</dbReference>
<evidence type="ECO:0000259" key="1">
    <source>
        <dbReference type="Pfam" id="PF00248"/>
    </source>
</evidence>
<dbReference type="PANTHER" id="PTHR43312">
    <property type="entry name" value="D-THREO-ALDOSE 1-DEHYDROGENASE"/>
    <property type="match status" value="1"/>
</dbReference>
<name>A0A3B0SAM6_9ZZZZ</name>
<proteinExistence type="predicted"/>
<dbReference type="AlphaFoldDB" id="A0A3B0SAM6"/>
<accession>A0A3B0SAM6</accession>
<dbReference type="InterPro" id="IPR023210">
    <property type="entry name" value="NADP_OxRdtase_dom"/>
</dbReference>
<dbReference type="EMBL" id="UOEE01000317">
    <property type="protein sequence ID" value="VAW01320.1"/>
    <property type="molecule type" value="Genomic_DNA"/>
</dbReference>
<dbReference type="PANTHER" id="PTHR43312:SF1">
    <property type="entry name" value="NADP-DEPENDENT OXIDOREDUCTASE DOMAIN-CONTAINING PROTEIN"/>
    <property type="match status" value="1"/>
</dbReference>
<dbReference type="InterPro" id="IPR036812">
    <property type="entry name" value="NAD(P)_OxRdtase_dom_sf"/>
</dbReference>
<evidence type="ECO:0000313" key="2">
    <source>
        <dbReference type="EMBL" id="VAW01320.1"/>
    </source>
</evidence>
<dbReference type="SUPFAM" id="SSF51430">
    <property type="entry name" value="NAD(P)-linked oxidoreductase"/>
    <property type="match status" value="1"/>
</dbReference>
<organism evidence="2">
    <name type="scientific">hydrothermal vent metagenome</name>
    <dbReference type="NCBI Taxonomy" id="652676"/>
    <lineage>
        <taxon>unclassified sequences</taxon>
        <taxon>metagenomes</taxon>
        <taxon>ecological metagenomes</taxon>
    </lineage>
</organism>
<dbReference type="Pfam" id="PF00248">
    <property type="entry name" value="Aldo_ket_red"/>
    <property type="match status" value="1"/>
</dbReference>
<reference evidence="2" key="1">
    <citation type="submission" date="2018-06" db="EMBL/GenBank/DDBJ databases">
        <authorList>
            <person name="Zhirakovskaya E."/>
        </authorList>
    </citation>
    <scope>NUCLEOTIDE SEQUENCE</scope>
</reference>
<gene>
    <name evidence="2" type="ORF">MNBD_ALPHA06-1153</name>
</gene>
<protein>
    <recommendedName>
        <fullName evidence="1">NADP-dependent oxidoreductase domain-containing protein</fullName>
    </recommendedName>
</protein>
<dbReference type="CDD" id="cd19095">
    <property type="entry name" value="AKR_PA4992-like"/>
    <property type="match status" value="1"/>
</dbReference>
<sequence length="262" mass="28411">MGKLGFGIAGPLGARLFPANMVQKLIEQAIAGGVRFFDTGPLYGGGEAERRLGKALAGHDRDSLFITSKAGVDEYGNRDFDPVRIRESLLRSLERLGLAHVDGLFLHGVAGPEMTEALFSELAALQQQGLFKHLGMAGRGDELDSAITSGKFDMLMLPMGPQSIKDNQTRAQKAQAMGTRIIGIEMLYHTRRPWRLSLQAGDLWHMARRLRRGGDAVSPIKPVTALQSALQNPLVDVVLTSSSKPAHVEEWLVCLDEAGNAS</sequence>
<feature type="domain" description="NADP-dependent oxidoreductase" evidence="1">
    <location>
        <begin position="4"/>
        <end position="140"/>
    </location>
</feature>